<dbReference type="RefSeq" id="WP_123211140.1">
    <property type="nucleotide sequence ID" value="NZ_RJVO01000002.1"/>
</dbReference>
<dbReference type="Gene3D" id="3.90.550.10">
    <property type="entry name" value="Spore Coat Polysaccharide Biosynthesis Protein SpsA, Chain A"/>
    <property type="match status" value="1"/>
</dbReference>
<gene>
    <name evidence="3" type="ORF">ED208_06940</name>
</gene>
<dbReference type="SUPFAM" id="SSF53448">
    <property type="entry name" value="Nucleotide-diphospho-sugar transferases"/>
    <property type="match status" value="1"/>
</dbReference>
<dbReference type="PANTHER" id="PTHR43630:SF2">
    <property type="entry name" value="GLYCOSYLTRANSFERASE"/>
    <property type="match status" value="1"/>
</dbReference>
<dbReference type="Pfam" id="PF00535">
    <property type="entry name" value="Glycos_transf_2"/>
    <property type="match status" value="1"/>
</dbReference>
<comment type="caution">
    <text evidence="3">The sequence shown here is derived from an EMBL/GenBank/DDBJ whole genome shotgun (WGS) entry which is preliminary data.</text>
</comment>
<comment type="similarity">
    <text evidence="1">Belongs to the glycosyltransferase 2 family. WaaE/KdtX subfamily.</text>
</comment>
<dbReference type="PANTHER" id="PTHR43630">
    <property type="entry name" value="POLY-BETA-1,6-N-ACETYL-D-GLUCOSAMINE SYNTHASE"/>
    <property type="match status" value="1"/>
</dbReference>
<dbReference type="CDD" id="cd02511">
    <property type="entry name" value="Beta4Glucosyltransferase"/>
    <property type="match status" value="1"/>
</dbReference>
<evidence type="ECO:0000259" key="2">
    <source>
        <dbReference type="Pfam" id="PF00535"/>
    </source>
</evidence>
<keyword evidence="3" id="KW-0808">Transferase</keyword>
<keyword evidence="4" id="KW-1185">Reference proteome</keyword>
<evidence type="ECO:0000313" key="3">
    <source>
        <dbReference type="EMBL" id="ROH92097.1"/>
    </source>
</evidence>
<dbReference type="InterPro" id="IPR001173">
    <property type="entry name" value="Glyco_trans_2-like"/>
</dbReference>
<accession>A0A3N0VH50</accession>
<dbReference type="InterPro" id="IPR029044">
    <property type="entry name" value="Nucleotide-diphossugar_trans"/>
</dbReference>
<protein>
    <submittedName>
        <fullName evidence="3">Glycosyltransferase family 2 protein</fullName>
    </submittedName>
</protein>
<dbReference type="Proteomes" id="UP000282106">
    <property type="component" value="Unassembled WGS sequence"/>
</dbReference>
<reference evidence="3 4" key="1">
    <citation type="submission" date="2018-10" db="EMBL/GenBank/DDBJ databases">
        <authorList>
            <person name="Chen W.-M."/>
        </authorList>
    </citation>
    <scope>NUCLEOTIDE SEQUENCE [LARGE SCALE GENOMIC DNA]</scope>
    <source>
        <strain evidence="3 4">THS-13</strain>
    </source>
</reference>
<dbReference type="InParanoid" id="A0A3N0VH50"/>
<sequence length="282" mass="32385">MSEPLKPRAPRRHTLSVCLICKNEADRIEPCLQSVAGWADELIVFDSGSTDGTVEIVRRYTDQLWITDWPGYGPQRQRSLEAASGEYVFTIDADERVTPELRAQIDAELARETVPCAVYRMPWGPIFFGKRLRFGGRYASPQARLFRREGAEFPMAQVHETLKFPPGPVGRLSGRLDHDSYRDYRHMVDKHTQYAWLLAQEKLARGKRTTIFTPPLRFVWEFILQYLIRGLVLDGRRGFLLAVLLSQYAYHKYAALYTLQLSGAKPDPKFAPENRQRRVGGP</sequence>
<evidence type="ECO:0000313" key="4">
    <source>
        <dbReference type="Proteomes" id="UP000282106"/>
    </source>
</evidence>
<evidence type="ECO:0000256" key="1">
    <source>
        <dbReference type="ARBA" id="ARBA00038494"/>
    </source>
</evidence>
<name>A0A3N0VH50_9GAMM</name>
<proteinExistence type="inferred from homology"/>
<organism evidence="3 4">
    <name type="scientific">Stagnimonas aquatica</name>
    <dbReference type="NCBI Taxonomy" id="2689987"/>
    <lineage>
        <taxon>Bacteria</taxon>
        <taxon>Pseudomonadati</taxon>
        <taxon>Pseudomonadota</taxon>
        <taxon>Gammaproteobacteria</taxon>
        <taxon>Nevskiales</taxon>
        <taxon>Nevskiaceae</taxon>
        <taxon>Stagnimonas</taxon>
    </lineage>
</organism>
<feature type="domain" description="Glycosyltransferase 2-like" evidence="2">
    <location>
        <begin position="16"/>
        <end position="104"/>
    </location>
</feature>
<dbReference type="EMBL" id="RJVO01000002">
    <property type="protein sequence ID" value="ROH92097.1"/>
    <property type="molecule type" value="Genomic_DNA"/>
</dbReference>
<dbReference type="GO" id="GO:0016740">
    <property type="term" value="F:transferase activity"/>
    <property type="evidence" value="ECO:0007669"/>
    <property type="project" value="UniProtKB-KW"/>
</dbReference>
<dbReference type="AlphaFoldDB" id="A0A3N0VH50"/>